<evidence type="ECO:0000313" key="2">
    <source>
        <dbReference type="Proteomes" id="UP000604046"/>
    </source>
</evidence>
<keyword evidence="2" id="KW-1185">Reference proteome</keyword>
<accession>A0A812R4K1</accession>
<gene>
    <name evidence="1" type="ORF">SNAT2548_LOCUS22815</name>
</gene>
<evidence type="ECO:0000313" key="1">
    <source>
        <dbReference type="EMBL" id="CAE7419529.1"/>
    </source>
</evidence>
<protein>
    <submittedName>
        <fullName evidence="1">Uncharacterized protein</fullName>
    </submittedName>
</protein>
<comment type="caution">
    <text evidence="1">The sequence shown here is derived from an EMBL/GenBank/DDBJ whole genome shotgun (WGS) entry which is preliminary data.</text>
</comment>
<sequence length="59" mass="6667">MQTCEGSPIFDNQSANCDRRWADLDSDAEDEIADMYDREEAVTTHACWTCHQAPGALQF</sequence>
<organism evidence="1 2">
    <name type="scientific">Symbiodinium natans</name>
    <dbReference type="NCBI Taxonomy" id="878477"/>
    <lineage>
        <taxon>Eukaryota</taxon>
        <taxon>Sar</taxon>
        <taxon>Alveolata</taxon>
        <taxon>Dinophyceae</taxon>
        <taxon>Suessiales</taxon>
        <taxon>Symbiodiniaceae</taxon>
        <taxon>Symbiodinium</taxon>
    </lineage>
</organism>
<reference evidence="1" key="1">
    <citation type="submission" date="2021-02" db="EMBL/GenBank/DDBJ databases">
        <authorList>
            <person name="Dougan E. K."/>
            <person name="Rhodes N."/>
            <person name="Thang M."/>
            <person name="Chan C."/>
        </authorList>
    </citation>
    <scope>NUCLEOTIDE SEQUENCE</scope>
</reference>
<dbReference type="EMBL" id="CAJNDS010002300">
    <property type="protein sequence ID" value="CAE7419529.1"/>
    <property type="molecule type" value="Genomic_DNA"/>
</dbReference>
<dbReference type="AlphaFoldDB" id="A0A812R4K1"/>
<name>A0A812R4K1_9DINO</name>
<proteinExistence type="predicted"/>
<dbReference type="Proteomes" id="UP000604046">
    <property type="component" value="Unassembled WGS sequence"/>
</dbReference>